<comment type="caution">
    <text evidence="1">The sequence shown here is derived from an EMBL/GenBank/DDBJ whole genome shotgun (WGS) entry which is preliminary data.</text>
</comment>
<dbReference type="RefSeq" id="WP_153137017.1">
    <property type="nucleotide sequence ID" value="NZ_VZAP01000015.1"/>
</dbReference>
<dbReference type="EMBL" id="VZAP01000015">
    <property type="protein sequence ID" value="MQO91307.1"/>
    <property type="molecule type" value="Genomic_DNA"/>
</dbReference>
<dbReference type="AlphaFoldDB" id="A0AA91A5M1"/>
<evidence type="ECO:0000313" key="1">
    <source>
        <dbReference type="EMBL" id="MQO91307.1"/>
    </source>
</evidence>
<proteinExistence type="predicted"/>
<organism evidence="1 2">
    <name type="scientific">Segatella copri</name>
    <dbReference type="NCBI Taxonomy" id="165179"/>
    <lineage>
        <taxon>Bacteria</taxon>
        <taxon>Pseudomonadati</taxon>
        <taxon>Bacteroidota</taxon>
        <taxon>Bacteroidia</taxon>
        <taxon>Bacteroidales</taxon>
        <taxon>Prevotellaceae</taxon>
        <taxon>Segatella</taxon>
    </lineage>
</organism>
<sequence>MKKEAKTKSVILLNSISECMKVITLLEEAGKIEEVDLRYRGETCLFASRQNTGMPIDLAHKVLLLNRSTLVCRCCGKMFPLRRRALSAQDRAFFSTLLPGVPFETLPGTLIRKVP</sequence>
<protein>
    <submittedName>
        <fullName evidence="1">Uncharacterized protein</fullName>
    </submittedName>
</protein>
<reference evidence="2" key="1">
    <citation type="submission" date="2019-09" db="EMBL/GenBank/DDBJ databases">
        <title>Distinct polysaccharide growth profiles of human intestinal Prevotella copri isolates.</title>
        <authorList>
            <person name="Fehlner-Peach H."/>
            <person name="Magnabosco C."/>
            <person name="Raghavan V."/>
            <person name="Scher J.U."/>
            <person name="Tett A."/>
            <person name="Cox L.M."/>
            <person name="Gottsegen C."/>
            <person name="Watters A."/>
            <person name="Wiltshire- Gordon J.D."/>
            <person name="Segata N."/>
            <person name="Bonneau R."/>
            <person name="Littman D.R."/>
        </authorList>
    </citation>
    <scope>NUCLEOTIDE SEQUENCE [LARGE SCALE GENOMIC DNA]</scope>
    <source>
        <strain evidence="2">iAU3127</strain>
    </source>
</reference>
<gene>
    <name evidence="1" type="ORF">F7D31_01185</name>
</gene>
<evidence type="ECO:0000313" key="2">
    <source>
        <dbReference type="Proteomes" id="UP000421283"/>
    </source>
</evidence>
<accession>A0AA91A5M1</accession>
<dbReference type="Proteomes" id="UP000421283">
    <property type="component" value="Unassembled WGS sequence"/>
</dbReference>
<name>A0AA91A5M1_9BACT</name>